<dbReference type="AlphaFoldDB" id="A0AAJ4N101"/>
<proteinExistence type="predicted"/>
<evidence type="ECO:0000313" key="1">
    <source>
        <dbReference type="EMBL" id="QTG13043.1"/>
    </source>
</evidence>
<dbReference type="EMBL" id="CP049216">
    <property type="protein sequence ID" value="QTG13043.1"/>
    <property type="molecule type" value="Genomic_DNA"/>
</dbReference>
<organism evidence="1 2">
    <name type="scientific">Agrobacterium tumefaciens</name>
    <dbReference type="NCBI Taxonomy" id="358"/>
    <lineage>
        <taxon>Bacteria</taxon>
        <taxon>Pseudomonadati</taxon>
        <taxon>Pseudomonadota</taxon>
        <taxon>Alphaproteobacteria</taxon>
        <taxon>Hyphomicrobiales</taxon>
        <taxon>Rhizobiaceae</taxon>
        <taxon>Rhizobium/Agrobacterium group</taxon>
        <taxon>Agrobacterium</taxon>
        <taxon>Agrobacterium tumefaciens complex</taxon>
    </lineage>
</organism>
<sequence>MDSWSFDAMLPKGDINKMEADPYAEIRAQRARAEKSEADTASLAAKSYDLASWAACINWRGGGNQKEWLDDLRQHIESVQAICKPYIACTGDNEHA</sequence>
<protein>
    <submittedName>
        <fullName evidence="1">Uncharacterized protein</fullName>
    </submittedName>
</protein>
<accession>A0AAJ4N101</accession>
<reference evidence="1" key="1">
    <citation type="submission" date="2020-02" db="EMBL/GenBank/DDBJ databases">
        <title>Unexpected conservation and global transmission of agrobacterial virulence plasmids.</title>
        <authorList>
            <person name="Weisberg A.J."/>
            <person name="Davis E.W. II"/>
            <person name="Tabima J.R."/>
            <person name="Belcher M.S."/>
            <person name="Miller M."/>
            <person name="Kuo C.-H."/>
            <person name="Loper J.E."/>
            <person name="Grunwald N.J."/>
            <person name="Putnam M.L."/>
            <person name="Chang J.H."/>
        </authorList>
    </citation>
    <scope>NUCLEOTIDE SEQUENCE</scope>
    <source>
        <strain evidence="1">Q15/94</strain>
    </source>
</reference>
<gene>
    <name evidence="1" type="ORF">G6M86_07220</name>
</gene>
<name>A0AAJ4N101_AGRTU</name>
<dbReference type="Proteomes" id="UP000663946">
    <property type="component" value="Chromosome 1"/>
</dbReference>
<evidence type="ECO:0000313" key="2">
    <source>
        <dbReference type="Proteomes" id="UP000663946"/>
    </source>
</evidence>